<gene>
    <name evidence="4" type="ORF">EV190_101396</name>
</gene>
<dbReference type="Pfam" id="PF13581">
    <property type="entry name" value="HATPase_c_2"/>
    <property type="match status" value="1"/>
</dbReference>
<evidence type="ECO:0000259" key="3">
    <source>
        <dbReference type="Pfam" id="PF14417"/>
    </source>
</evidence>
<dbReference type="SUPFAM" id="SSF55874">
    <property type="entry name" value="ATPase domain of HSP90 chaperone/DNA topoisomerase II/histidine kinase"/>
    <property type="match status" value="1"/>
</dbReference>
<evidence type="ECO:0000313" key="5">
    <source>
        <dbReference type="Proteomes" id="UP000295281"/>
    </source>
</evidence>
<reference evidence="4 5" key="1">
    <citation type="submission" date="2019-03" db="EMBL/GenBank/DDBJ databases">
        <title>Genomic Encyclopedia of Type Strains, Phase IV (KMG-IV): sequencing the most valuable type-strain genomes for metagenomic binning, comparative biology and taxonomic classification.</title>
        <authorList>
            <person name="Goeker M."/>
        </authorList>
    </citation>
    <scope>NUCLEOTIDE SEQUENCE [LARGE SCALE GENOMIC DNA]</scope>
    <source>
        <strain evidence="4 5">DSM 46770</strain>
    </source>
</reference>
<name>A0A4R6V4F9_9ACTN</name>
<accession>A0A4R6V4F9</accession>
<keyword evidence="1" id="KW-0723">Serine/threonine-protein kinase</keyword>
<dbReference type="AlphaFoldDB" id="A0A4R6V4F9"/>
<protein>
    <submittedName>
        <fullName evidence="4">Anti-sigma regulatory factor (Ser/Thr protein kinase)</fullName>
    </submittedName>
</protein>
<evidence type="ECO:0000256" key="1">
    <source>
        <dbReference type="ARBA" id="ARBA00022527"/>
    </source>
</evidence>
<dbReference type="PANTHER" id="PTHR35526:SF3">
    <property type="entry name" value="ANTI-SIGMA-F FACTOR RSBW"/>
    <property type="match status" value="1"/>
</dbReference>
<dbReference type="Pfam" id="PF14417">
    <property type="entry name" value="MEDS"/>
    <property type="match status" value="1"/>
</dbReference>
<feature type="domain" description="Histidine kinase/HSP90-like ATPase" evidence="2">
    <location>
        <begin position="206"/>
        <end position="315"/>
    </location>
</feature>
<dbReference type="Proteomes" id="UP000295281">
    <property type="component" value="Unassembled WGS sequence"/>
</dbReference>
<evidence type="ECO:0000259" key="2">
    <source>
        <dbReference type="Pfam" id="PF13581"/>
    </source>
</evidence>
<comment type="caution">
    <text evidence="4">The sequence shown here is derived from an EMBL/GenBank/DDBJ whole genome shotgun (WGS) entry which is preliminary data.</text>
</comment>
<dbReference type="NCBIfam" id="NF041045">
    <property type="entry name" value="RsbA_anti_sig"/>
    <property type="match status" value="1"/>
</dbReference>
<feature type="domain" description="MEDS" evidence="3">
    <location>
        <begin position="18"/>
        <end position="161"/>
    </location>
</feature>
<dbReference type="InterPro" id="IPR047718">
    <property type="entry name" value="RsbA-like_anti_sig"/>
</dbReference>
<dbReference type="GO" id="GO:0004674">
    <property type="term" value="F:protein serine/threonine kinase activity"/>
    <property type="evidence" value="ECO:0007669"/>
    <property type="project" value="UniProtKB-KW"/>
</dbReference>
<dbReference type="EMBL" id="SNYN01000001">
    <property type="protein sequence ID" value="TDQ55073.1"/>
    <property type="molecule type" value="Genomic_DNA"/>
</dbReference>
<dbReference type="PANTHER" id="PTHR35526">
    <property type="entry name" value="ANTI-SIGMA-F FACTOR RSBW-RELATED"/>
    <property type="match status" value="1"/>
</dbReference>
<proteinExistence type="predicted"/>
<evidence type="ECO:0000313" key="4">
    <source>
        <dbReference type="EMBL" id="TDQ55073.1"/>
    </source>
</evidence>
<keyword evidence="1" id="KW-0808">Transferase</keyword>
<dbReference type="InterPro" id="IPR003594">
    <property type="entry name" value="HATPase_dom"/>
</dbReference>
<dbReference type="RefSeq" id="WP_133739655.1">
    <property type="nucleotide sequence ID" value="NZ_SNYN01000001.1"/>
</dbReference>
<dbReference type="CDD" id="cd16936">
    <property type="entry name" value="HATPase_RsbW-like"/>
    <property type="match status" value="1"/>
</dbReference>
<dbReference type="InterPro" id="IPR036890">
    <property type="entry name" value="HATPase_C_sf"/>
</dbReference>
<dbReference type="OrthoDB" id="3748385at2"/>
<dbReference type="InterPro" id="IPR025847">
    <property type="entry name" value="MEDS_domain"/>
</dbReference>
<sequence>MRPRAETAGADGAEDFVHVGLLFHSPSELSAAAAPLILSAVAEGDHVLVVLDEEPREAVRAALPLLPEEAVRFAPPASFYDAPGRTLAALHRLSLPRPRRRVTVVAQPPLPDDDPLALREWQRLDSVLNSALAGAWIRLLCVHDTRVPPPPVLDAVLLTHPVVATGDGPRPNTRYRDPVELSADDAATPLPPPTGRVEHVDITPDLTDVRSRVARTAAALEVPAALTGDLVVAVNEMAANVLEHGTGKGVISLWRPDGHVVCDVLDEGGSLTDPLSGYHPNDTLSVRGYGLWITRQVCDFMEVRGDPRGSVVRLHFRIPESR</sequence>
<organism evidence="4 5">
    <name type="scientific">Actinorugispora endophytica</name>
    <dbReference type="NCBI Taxonomy" id="1605990"/>
    <lineage>
        <taxon>Bacteria</taxon>
        <taxon>Bacillati</taxon>
        <taxon>Actinomycetota</taxon>
        <taxon>Actinomycetes</taxon>
        <taxon>Streptosporangiales</taxon>
        <taxon>Nocardiopsidaceae</taxon>
        <taxon>Actinorugispora</taxon>
    </lineage>
</organism>
<keyword evidence="1" id="KW-0418">Kinase</keyword>
<dbReference type="Gene3D" id="3.30.565.10">
    <property type="entry name" value="Histidine kinase-like ATPase, C-terminal domain"/>
    <property type="match status" value="1"/>
</dbReference>
<dbReference type="InterPro" id="IPR050267">
    <property type="entry name" value="Anti-sigma-factor_SerPK"/>
</dbReference>
<keyword evidence="5" id="KW-1185">Reference proteome</keyword>